<evidence type="ECO:0000256" key="4">
    <source>
        <dbReference type="ARBA" id="ARBA00022989"/>
    </source>
</evidence>
<feature type="transmembrane region" description="Helical" evidence="7">
    <location>
        <begin position="63"/>
        <end position="81"/>
    </location>
</feature>
<feature type="region of interest" description="Disordered" evidence="6">
    <location>
        <begin position="210"/>
        <end position="255"/>
    </location>
</feature>
<comment type="caution">
    <text evidence="8">The sequence shown here is derived from an EMBL/GenBank/DDBJ whole genome shotgun (WGS) entry which is preliminary data.</text>
</comment>
<organism evidence="8 9">
    <name type="scientific">Xaviernesmea oryzae</name>
    <dbReference type="NCBI Taxonomy" id="464029"/>
    <lineage>
        <taxon>Bacteria</taxon>
        <taxon>Pseudomonadati</taxon>
        <taxon>Pseudomonadota</taxon>
        <taxon>Alphaproteobacteria</taxon>
        <taxon>Hyphomicrobiales</taxon>
        <taxon>Rhizobiaceae</taxon>
        <taxon>Rhizobium/Agrobacterium group</taxon>
        <taxon>Xaviernesmea</taxon>
    </lineage>
</organism>
<feature type="transmembrane region" description="Helical" evidence="7">
    <location>
        <begin position="126"/>
        <end position="148"/>
    </location>
</feature>
<keyword evidence="4 7" id="KW-1133">Transmembrane helix</keyword>
<feature type="transmembrane region" description="Helical" evidence="7">
    <location>
        <begin position="33"/>
        <end position="51"/>
    </location>
</feature>
<keyword evidence="2" id="KW-1003">Cell membrane</keyword>
<comment type="subcellular location">
    <subcellularLocation>
        <location evidence="1">Cell membrane</location>
        <topology evidence="1">Multi-pass membrane protein</topology>
    </subcellularLocation>
</comment>
<evidence type="ECO:0000256" key="3">
    <source>
        <dbReference type="ARBA" id="ARBA00022692"/>
    </source>
</evidence>
<gene>
    <name evidence="8" type="ORF">BJF93_06875</name>
</gene>
<evidence type="ECO:0000256" key="6">
    <source>
        <dbReference type="SAM" id="MobiDB-lite"/>
    </source>
</evidence>
<feature type="transmembrane region" description="Helical" evidence="7">
    <location>
        <begin position="93"/>
        <end position="114"/>
    </location>
</feature>
<dbReference type="InterPro" id="IPR019108">
    <property type="entry name" value="Caa3_assmbl_CtaG-rel"/>
</dbReference>
<keyword evidence="5 7" id="KW-0472">Membrane</keyword>
<dbReference type="EMBL" id="MKIP01000058">
    <property type="protein sequence ID" value="OLP58323.1"/>
    <property type="molecule type" value="Genomic_DNA"/>
</dbReference>
<feature type="compositionally biased region" description="Basic and acidic residues" evidence="6">
    <location>
        <begin position="218"/>
        <end position="231"/>
    </location>
</feature>
<dbReference type="Proteomes" id="UP000186364">
    <property type="component" value="Unassembled WGS sequence"/>
</dbReference>
<keyword evidence="9" id="KW-1185">Reference proteome</keyword>
<sequence length="255" mass="26748">MNKRPLLLFLLVLAALALIALLAGDQSFTRHMLIHMGVVVLAAPFLALSLIGTRYERMRADRIMTPITASLVELVTVWFWHMPALRRLADGSTFITALELSSFLAAGTLLWLACLGTRQAGTAPRLAGVIGLLLTSMHMTLLGALLTLSPRPLYGGGTVTCFGLTLSAADDQALGGVVMLLIGAAAYLAGGVALLAGLLKDENVTGTSATTMAGADLGNEHQDAPERDRARKSLTLKPSRVHAGASAPATLARGR</sequence>
<dbReference type="AlphaFoldDB" id="A0A1Q9ASA4"/>
<evidence type="ECO:0008006" key="10">
    <source>
        <dbReference type="Google" id="ProtNLM"/>
    </source>
</evidence>
<evidence type="ECO:0000256" key="2">
    <source>
        <dbReference type="ARBA" id="ARBA00022475"/>
    </source>
</evidence>
<dbReference type="Pfam" id="PF09678">
    <property type="entry name" value="Caa3_CtaG"/>
    <property type="match status" value="1"/>
</dbReference>
<evidence type="ECO:0000313" key="8">
    <source>
        <dbReference type="EMBL" id="OLP58323.1"/>
    </source>
</evidence>
<evidence type="ECO:0000256" key="7">
    <source>
        <dbReference type="SAM" id="Phobius"/>
    </source>
</evidence>
<evidence type="ECO:0000256" key="5">
    <source>
        <dbReference type="ARBA" id="ARBA00023136"/>
    </source>
</evidence>
<keyword evidence="3 7" id="KW-0812">Transmembrane</keyword>
<proteinExistence type="predicted"/>
<protein>
    <recommendedName>
        <fullName evidence="10">Cytochrome-c oxidase</fullName>
    </recommendedName>
</protein>
<reference evidence="8 9" key="1">
    <citation type="submission" date="2016-09" db="EMBL/GenBank/DDBJ databases">
        <title>Rhizobium sp. nov., a novel species isolated from the rice rhizosphere.</title>
        <authorList>
            <person name="Zhao J."/>
            <person name="Zhang X."/>
        </authorList>
    </citation>
    <scope>NUCLEOTIDE SEQUENCE [LARGE SCALE GENOMIC DNA]</scope>
    <source>
        <strain evidence="8 9">1.7048</strain>
    </source>
</reference>
<accession>A0A1Q9ASA4</accession>
<name>A0A1Q9ASA4_9HYPH</name>
<dbReference type="RefSeq" id="WP_075629528.1">
    <property type="nucleotide sequence ID" value="NZ_FOAM01000008.1"/>
</dbReference>
<evidence type="ECO:0000256" key="1">
    <source>
        <dbReference type="ARBA" id="ARBA00004651"/>
    </source>
</evidence>
<evidence type="ECO:0000313" key="9">
    <source>
        <dbReference type="Proteomes" id="UP000186364"/>
    </source>
</evidence>
<feature type="transmembrane region" description="Helical" evidence="7">
    <location>
        <begin position="173"/>
        <end position="199"/>
    </location>
</feature>
<dbReference type="OrthoDB" id="259025at2"/>
<dbReference type="GO" id="GO:0005886">
    <property type="term" value="C:plasma membrane"/>
    <property type="evidence" value="ECO:0007669"/>
    <property type="project" value="UniProtKB-SubCell"/>
</dbReference>